<keyword evidence="2 5" id="KW-0808">Transferase</keyword>
<evidence type="ECO:0000256" key="1">
    <source>
        <dbReference type="ARBA" id="ARBA00022603"/>
    </source>
</evidence>
<evidence type="ECO:0000256" key="2">
    <source>
        <dbReference type="ARBA" id="ARBA00022679"/>
    </source>
</evidence>
<sequence length="283" mass="31283">MRDAAWLAPEKRHIDAWVEWQEAPWGRLRYRLVSHTLSYALRGLGARCRVLDIGGGDGADSVPLAAHGHDVTVLDKSEELLARAAERTGGRLAGRVRTVRADLDELAGREPLVAMRDVGAGYDLVLCHNVLQYRPDLAGTVNTVVRAARPGGVVSLLSPNPAMDVLTTAVRRCDPANAADLLDAETVRSVTFERDMLRVDADDVARALAASACVVTHRFGIRCVTDLIADDERKRDPAFFAELERLELALCEREPFVRMARYWQLLAVRGKGDDPVRNAERER</sequence>
<proteinExistence type="predicted"/>
<keyword evidence="6" id="KW-1185">Reference proteome</keyword>
<dbReference type="EMBL" id="JBHSXX010000001">
    <property type="protein sequence ID" value="MFC6866770.1"/>
    <property type="molecule type" value="Genomic_DNA"/>
</dbReference>
<dbReference type="CDD" id="cd02440">
    <property type="entry name" value="AdoMet_MTases"/>
    <property type="match status" value="1"/>
</dbReference>
<dbReference type="GO" id="GO:0032259">
    <property type="term" value="P:methylation"/>
    <property type="evidence" value="ECO:0007669"/>
    <property type="project" value="UniProtKB-KW"/>
</dbReference>
<evidence type="ECO:0000259" key="4">
    <source>
        <dbReference type="Pfam" id="PF08242"/>
    </source>
</evidence>
<organism evidence="5 6">
    <name type="scientific">Haloechinothrix salitolerans</name>
    <dbReference type="NCBI Taxonomy" id="926830"/>
    <lineage>
        <taxon>Bacteria</taxon>
        <taxon>Bacillati</taxon>
        <taxon>Actinomycetota</taxon>
        <taxon>Actinomycetes</taxon>
        <taxon>Pseudonocardiales</taxon>
        <taxon>Pseudonocardiaceae</taxon>
        <taxon>Haloechinothrix</taxon>
    </lineage>
</organism>
<protein>
    <submittedName>
        <fullName evidence="5">Class I SAM-dependent methyltransferase</fullName>
        <ecNumber evidence="5">2.1.1.222</ecNumber>
        <ecNumber evidence="5">2.1.1.64</ecNumber>
    </submittedName>
</protein>
<feature type="domain" description="Methyltransferase type 12" evidence="4">
    <location>
        <begin position="51"/>
        <end position="154"/>
    </location>
</feature>
<dbReference type="GO" id="GO:0061542">
    <property type="term" value="F:3-demethylubiquinol 3-O-methyltransferase activity"/>
    <property type="evidence" value="ECO:0007669"/>
    <property type="project" value="UniProtKB-EC"/>
</dbReference>
<dbReference type="Proteomes" id="UP001596337">
    <property type="component" value="Unassembled WGS sequence"/>
</dbReference>
<keyword evidence="3" id="KW-0949">S-adenosyl-L-methionine</keyword>
<evidence type="ECO:0000313" key="5">
    <source>
        <dbReference type="EMBL" id="MFC6866770.1"/>
    </source>
</evidence>
<dbReference type="PROSITE" id="PS50007">
    <property type="entry name" value="PIPLC_X_DOMAIN"/>
    <property type="match status" value="1"/>
</dbReference>
<dbReference type="RefSeq" id="WP_345405728.1">
    <property type="nucleotide sequence ID" value="NZ_BAABLA010000121.1"/>
</dbReference>
<keyword evidence="1 5" id="KW-0489">Methyltransferase</keyword>
<dbReference type="InterPro" id="IPR029063">
    <property type="entry name" value="SAM-dependent_MTases_sf"/>
</dbReference>
<accession>A0ABW2BUT5</accession>
<dbReference type="Pfam" id="PF08242">
    <property type="entry name" value="Methyltransf_12"/>
    <property type="match status" value="1"/>
</dbReference>
<dbReference type="EC" id="2.1.1.64" evidence="5"/>
<dbReference type="PANTHER" id="PTHR43464">
    <property type="entry name" value="METHYLTRANSFERASE"/>
    <property type="match status" value="1"/>
</dbReference>
<dbReference type="InterPro" id="IPR013217">
    <property type="entry name" value="Methyltransf_12"/>
</dbReference>
<gene>
    <name evidence="5" type="ORF">ACFQGD_06385</name>
</gene>
<evidence type="ECO:0000256" key="3">
    <source>
        <dbReference type="ARBA" id="ARBA00022691"/>
    </source>
</evidence>
<dbReference type="GO" id="GO:0102208">
    <property type="term" value="F:2-polyprenyl-6-hydroxyphenol methylase activity"/>
    <property type="evidence" value="ECO:0007669"/>
    <property type="project" value="UniProtKB-EC"/>
</dbReference>
<dbReference type="SUPFAM" id="SSF53335">
    <property type="entry name" value="S-adenosyl-L-methionine-dependent methyltransferases"/>
    <property type="match status" value="1"/>
</dbReference>
<dbReference type="EC" id="2.1.1.222" evidence="5"/>
<evidence type="ECO:0000313" key="6">
    <source>
        <dbReference type="Proteomes" id="UP001596337"/>
    </source>
</evidence>
<dbReference type="PANTHER" id="PTHR43464:SF19">
    <property type="entry name" value="UBIQUINONE BIOSYNTHESIS O-METHYLTRANSFERASE, MITOCHONDRIAL"/>
    <property type="match status" value="1"/>
</dbReference>
<reference evidence="6" key="1">
    <citation type="journal article" date="2019" name="Int. J. Syst. Evol. Microbiol.">
        <title>The Global Catalogue of Microorganisms (GCM) 10K type strain sequencing project: providing services to taxonomists for standard genome sequencing and annotation.</title>
        <authorList>
            <consortium name="The Broad Institute Genomics Platform"/>
            <consortium name="The Broad Institute Genome Sequencing Center for Infectious Disease"/>
            <person name="Wu L."/>
            <person name="Ma J."/>
        </authorList>
    </citation>
    <scope>NUCLEOTIDE SEQUENCE [LARGE SCALE GENOMIC DNA]</scope>
    <source>
        <strain evidence="6">KCTC 32255</strain>
    </source>
</reference>
<dbReference type="Gene3D" id="3.40.50.150">
    <property type="entry name" value="Vaccinia Virus protein VP39"/>
    <property type="match status" value="1"/>
</dbReference>
<name>A0ABW2BUT5_9PSEU</name>
<comment type="caution">
    <text evidence="5">The sequence shown here is derived from an EMBL/GenBank/DDBJ whole genome shotgun (WGS) entry which is preliminary data.</text>
</comment>